<sequence length="128" mass="13610">MTPTLQLQILNNMHELINVIDKWRYSQTTDQRDQGLLVLLSSLLSLVVGGVAVFVGSGGWANVVVGLKGGFGDGGKCRRRLALNAVGSAAGERQGWLSVLVCSVMEAGGEDDGRDYCSEGWLADIGSR</sequence>
<accession>A0ACC4BDB6</accession>
<reference evidence="1 2" key="1">
    <citation type="journal article" date="2024" name="Plant Biotechnol. J.">
        <title>Genome and CRISPR/Cas9 system of a widespread forest tree (Populus alba) in the world.</title>
        <authorList>
            <person name="Liu Y.J."/>
            <person name="Jiang P.F."/>
            <person name="Han X.M."/>
            <person name="Li X.Y."/>
            <person name="Wang H.M."/>
            <person name="Wang Y.J."/>
            <person name="Wang X.X."/>
            <person name="Zeng Q.Y."/>
        </authorList>
    </citation>
    <scope>NUCLEOTIDE SEQUENCE [LARGE SCALE GENOMIC DNA]</scope>
    <source>
        <strain evidence="2">cv. PAL-ZL1</strain>
    </source>
</reference>
<organism evidence="1 2">
    <name type="scientific">Populus alba</name>
    <name type="common">White poplar</name>
    <dbReference type="NCBI Taxonomy" id="43335"/>
    <lineage>
        <taxon>Eukaryota</taxon>
        <taxon>Viridiplantae</taxon>
        <taxon>Streptophyta</taxon>
        <taxon>Embryophyta</taxon>
        <taxon>Tracheophyta</taxon>
        <taxon>Spermatophyta</taxon>
        <taxon>Magnoliopsida</taxon>
        <taxon>eudicotyledons</taxon>
        <taxon>Gunneridae</taxon>
        <taxon>Pentapetalae</taxon>
        <taxon>rosids</taxon>
        <taxon>fabids</taxon>
        <taxon>Malpighiales</taxon>
        <taxon>Salicaceae</taxon>
        <taxon>Saliceae</taxon>
        <taxon>Populus</taxon>
    </lineage>
</organism>
<protein>
    <submittedName>
        <fullName evidence="1">Uncharacterized protein</fullName>
    </submittedName>
</protein>
<comment type="caution">
    <text evidence="1">The sequence shown here is derived from an EMBL/GenBank/DDBJ whole genome shotgun (WGS) entry which is preliminary data.</text>
</comment>
<dbReference type="EMBL" id="RCHU02000011">
    <property type="protein sequence ID" value="KAL3576039.1"/>
    <property type="molecule type" value="Genomic_DNA"/>
</dbReference>
<keyword evidence="2" id="KW-1185">Reference proteome</keyword>
<name>A0ACC4BDB6_POPAL</name>
<gene>
    <name evidence="1" type="ORF">D5086_021322</name>
</gene>
<evidence type="ECO:0000313" key="1">
    <source>
        <dbReference type="EMBL" id="KAL3576039.1"/>
    </source>
</evidence>
<proteinExistence type="predicted"/>
<dbReference type="Proteomes" id="UP000309997">
    <property type="component" value="Unassembled WGS sequence"/>
</dbReference>
<evidence type="ECO:0000313" key="2">
    <source>
        <dbReference type="Proteomes" id="UP000309997"/>
    </source>
</evidence>